<keyword evidence="3" id="KW-1185">Reference proteome</keyword>
<accession>A0A2T2NXI4</accession>
<feature type="compositionally biased region" description="Basic and acidic residues" evidence="1">
    <location>
        <begin position="136"/>
        <end position="149"/>
    </location>
</feature>
<protein>
    <submittedName>
        <fullName evidence="2">Uncharacterized protein</fullName>
    </submittedName>
</protein>
<gene>
    <name evidence="2" type="ORF">BS50DRAFT_632053</name>
</gene>
<evidence type="ECO:0000313" key="2">
    <source>
        <dbReference type="EMBL" id="PSN70131.1"/>
    </source>
</evidence>
<sequence>MTGALGAVERSARISQQGSNFTAELLLGMNGNAQQHKVEFGNDGSMQRPLGCILVGLLRRIGLETSLRISNGQPTASRVRHVGLKRRSTVPRRFTATSLLAAAEQNVTGAGGNSPGKASFQDSAGGERGGCQKNDSAPDKEVRLTNRQP</sequence>
<organism evidence="2 3">
    <name type="scientific">Corynespora cassiicola Philippines</name>
    <dbReference type="NCBI Taxonomy" id="1448308"/>
    <lineage>
        <taxon>Eukaryota</taxon>
        <taxon>Fungi</taxon>
        <taxon>Dikarya</taxon>
        <taxon>Ascomycota</taxon>
        <taxon>Pezizomycotina</taxon>
        <taxon>Dothideomycetes</taxon>
        <taxon>Pleosporomycetidae</taxon>
        <taxon>Pleosporales</taxon>
        <taxon>Corynesporascaceae</taxon>
        <taxon>Corynespora</taxon>
    </lineage>
</organism>
<evidence type="ECO:0000256" key="1">
    <source>
        <dbReference type="SAM" id="MobiDB-lite"/>
    </source>
</evidence>
<dbReference type="AlphaFoldDB" id="A0A2T2NXI4"/>
<evidence type="ECO:0000313" key="3">
    <source>
        <dbReference type="Proteomes" id="UP000240883"/>
    </source>
</evidence>
<reference evidence="2 3" key="1">
    <citation type="journal article" date="2018" name="Front. Microbiol.">
        <title>Genome-Wide Analysis of Corynespora cassiicola Leaf Fall Disease Putative Effectors.</title>
        <authorList>
            <person name="Lopez D."/>
            <person name="Ribeiro S."/>
            <person name="Label P."/>
            <person name="Fumanal B."/>
            <person name="Venisse J.S."/>
            <person name="Kohler A."/>
            <person name="de Oliveira R.R."/>
            <person name="Labutti K."/>
            <person name="Lipzen A."/>
            <person name="Lail K."/>
            <person name="Bauer D."/>
            <person name="Ohm R.A."/>
            <person name="Barry K.W."/>
            <person name="Spatafora J."/>
            <person name="Grigoriev I.V."/>
            <person name="Martin F.M."/>
            <person name="Pujade-Renaud V."/>
        </authorList>
    </citation>
    <scope>NUCLEOTIDE SEQUENCE [LARGE SCALE GENOMIC DNA]</scope>
    <source>
        <strain evidence="2 3">Philippines</strain>
    </source>
</reference>
<proteinExistence type="predicted"/>
<dbReference type="Proteomes" id="UP000240883">
    <property type="component" value="Unassembled WGS sequence"/>
</dbReference>
<feature type="region of interest" description="Disordered" evidence="1">
    <location>
        <begin position="105"/>
        <end position="149"/>
    </location>
</feature>
<dbReference type="EMBL" id="KZ678132">
    <property type="protein sequence ID" value="PSN70131.1"/>
    <property type="molecule type" value="Genomic_DNA"/>
</dbReference>
<name>A0A2T2NXI4_CORCC</name>